<evidence type="ECO:0000256" key="2">
    <source>
        <dbReference type="ARBA" id="ARBA00022679"/>
    </source>
</evidence>
<evidence type="ECO:0000256" key="3">
    <source>
        <dbReference type="RuleBase" id="RU362026"/>
    </source>
</evidence>
<dbReference type="Gene3D" id="3.40.50.150">
    <property type="entry name" value="Vaccinia Virus protein VP39"/>
    <property type="match status" value="1"/>
</dbReference>
<dbReference type="Proteomes" id="UP000309566">
    <property type="component" value="Unassembled WGS sequence"/>
</dbReference>
<dbReference type="GO" id="GO:0005737">
    <property type="term" value="C:cytoplasm"/>
    <property type="evidence" value="ECO:0007669"/>
    <property type="project" value="TreeGrafter"/>
</dbReference>
<comment type="similarity">
    <text evidence="3">Belongs to the N(4)/N(6)-methyltransferase family.</text>
</comment>
<dbReference type="EC" id="2.1.1.-" evidence="3"/>
<evidence type="ECO:0000313" key="6">
    <source>
        <dbReference type="Proteomes" id="UP000309566"/>
    </source>
</evidence>
<dbReference type="InterPro" id="IPR002941">
    <property type="entry name" value="DNA_methylase_N4/N6"/>
</dbReference>
<accession>A0A4S2CTY1</accession>
<organism evidence="5 6">
    <name type="scientific">Bacteroides caecimuris</name>
    <dbReference type="NCBI Taxonomy" id="1796613"/>
    <lineage>
        <taxon>Bacteria</taxon>
        <taxon>Pseudomonadati</taxon>
        <taxon>Bacteroidota</taxon>
        <taxon>Bacteroidia</taxon>
        <taxon>Bacteroidales</taxon>
        <taxon>Bacteroidaceae</taxon>
        <taxon>Bacteroides</taxon>
    </lineage>
</organism>
<dbReference type="InterPro" id="IPR029063">
    <property type="entry name" value="SAM-dependent_MTases_sf"/>
</dbReference>
<sequence length="268" mass="31050">MIRIDEIYNEDCLEGMKRIADNSIDAIVCDLPYGILNRKNRYATWDRPIPLAPLWEQYRRIIKPDSPVILFAQGMFTAKLLMSQPRMWRYNLVWYKDRSSGHLNANRMPLRKHEGILVFYEHLPVYHPQMISCDKSQRNHGRRTSQTFTNRCYGNMRMTDVRIADDKYPTSVIQIAKEHKTGAFYHPTQKPVALVEYLIRTYTDKGDVVLDNCMGSGTTAIAAIRSGRHYIGFETDAGYCRIAAKRIKAEKLINTETENNPINNENNA</sequence>
<dbReference type="AlphaFoldDB" id="A0A4S2CTY1"/>
<comment type="caution">
    <text evidence="5">The sequence shown here is derived from an EMBL/GenBank/DDBJ whole genome shotgun (WGS) entry which is preliminary data.</text>
</comment>
<evidence type="ECO:0000259" key="4">
    <source>
        <dbReference type="Pfam" id="PF01555"/>
    </source>
</evidence>
<dbReference type="GO" id="GO:0008170">
    <property type="term" value="F:N-methyltransferase activity"/>
    <property type="evidence" value="ECO:0007669"/>
    <property type="project" value="InterPro"/>
</dbReference>
<dbReference type="PRINTS" id="PR00508">
    <property type="entry name" value="S21N4MTFRASE"/>
</dbReference>
<dbReference type="InterPro" id="IPR001091">
    <property type="entry name" value="RM_Methyltransferase"/>
</dbReference>
<name>A0A4S2CTY1_9BACE</name>
<dbReference type="GO" id="GO:0003677">
    <property type="term" value="F:DNA binding"/>
    <property type="evidence" value="ECO:0007669"/>
    <property type="project" value="InterPro"/>
</dbReference>
<keyword evidence="1 5" id="KW-0489">Methyltransferase</keyword>
<dbReference type="PANTHER" id="PTHR13370:SF3">
    <property type="entry name" value="TRNA (GUANINE(10)-N2)-METHYLTRANSFERASE HOMOLOG"/>
    <property type="match status" value="1"/>
</dbReference>
<dbReference type="PANTHER" id="PTHR13370">
    <property type="entry name" value="RNA METHYLASE-RELATED"/>
    <property type="match status" value="1"/>
</dbReference>
<dbReference type="RefSeq" id="WP_136000031.1">
    <property type="nucleotide sequence ID" value="NZ_SRYX01000055.1"/>
</dbReference>
<gene>
    <name evidence="5" type="ORF">E5353_13250</name>
</gene>
<dbReference type="Pfam" id="PF01555">
    <property type="entry name" value="N6_N4_Mtase"/>
    <property type="match status" value="1"/>
</dbReference>
<dbReference type="GO" id="GO:0032259">
    <property type="term" value="P:methylation"/>
    <property type="evidence" value="ECO:0007669"/>
    <property type="project" value="UniProtKB-KW"/>
</dbReference>
<keyword evidence="2 5" id="KW-0808">Transferase</keyword>
<dbReference type="EMBL" id="SRYX01000055">
    <property type="protein sequence ID" value="TGY31433.1"/>
    <property type="molecule type" value="Genomic_DNA"/>
</dbReference>
<reference evidence="5 6" key="1">
    <citation type="submission" date="2019-04" db="EMBL/GenBank/DDBJ databases">
        <title>Microbes associate with the intestines of laboratory mice.</title>
        <authorList>
            <person name="Navarre W."/>
            <person name="Wong E."/>
            <person name="Huang K."/>
            <person name="Tropini C."/>
            <person name="Ng K."/>
            <person name="Yu B."/>
        </authorList>
    </citation>
    <scope>NUCLEOTIDE SEQUENCE [LARGE SCALE GENOMIC DNA]</scope>
    <source>
        <strain evidence="5 6">NM63_1-25</strain>
    </source>
</reference>
<dbReference type="GO" id="GO:0009007">
    <property type="term" value="F:site-specific DNA-methyltransferase (adenine-specific) activity"/>
    <property type="evidence" value="ECO:0007669"/>
    <property type="project" value="TreeGrafter"/>
</dbReference>
<protein>
    <recommendedName>
        <fullName evidence="3">Methyltransferase</fullName>
        <ecNumber evidence="3">2.1.1.-</ecNumber>
    </recommendedName>
</protein>
<evidence type="ECO:0000313" key="5">
    <source>
        <dbReference type="EMBL" id="TGY31433.1"/>
    </source>
</evidence>
<proteinExistence type="inferred from homology"/>
<evidence type="ECO:0000256" key="1">
    <source>
        <dbReference type="ARBA" id="ARBA00022603"/>
    </source>
</evidence>
<feature type="domain" description="DNA methylase N-4/N-6" evidence="4">
    <location>
        <begin position="24"/>
        <end position="245"/>
    </location>
</feature>
<dbReference type="SUPFAM" id="SSF53335">
    <property type="entry name" value="S-adenosyl-L-methionine-dependent methyltransferases"/>
    <property type="match status" value="1"/>
</dbReference>